<evidence type="ECO:0000313" key="8">
    <source>
        <dbReference type="RefSeq" id="XP_018497148.2"/>
    </source>
</evidence>
<dbReference type="Pfam" id="PF00505">
    <property type="entry name" value="HMG_box"/>
    <property type="match status" value="1"/>
</dbReference>
<evidence type="ECO:0000259" key="6">
    <source>
        <dbReference type="PROSITE" id="PS50118"/>
    </source>
</evidence>
<dbReference type="GeneID" id="100906238"/>
<feature type="compositionally biased region" description="Basic and acidic residues" evidence="5">
    <location>
        <begin position="196"/>
        <end position="216"/>
    </location>
</feature>
<reference evidence="8" key="1">
    <citation type="submission" date="2025-08" db="UniProtKB">
        <authorList>
            <consortium name="RefSeq"/>
        </authorList>
    </citation>
    <scope>IDENTIFICATION</scope>
</reference>
<feature type="compositionally biased region" description="Polar residues" evidence="5">
    <location>
        <begin position="218"/>
        <end position="229"/>
    </location>
</feature>
<dbReference type="GO" id="GO:0005634">
    <property type="term" value="C:nucleus"/>
    <property type="evidence" value="ECO:0007669"/>
    <property type="project" value="UniProtKB-UniRule"/>
</dbReference>
<keyword evidence="2 3" id="KW-0539">Nucleus</keyword>
<dbReference type="InterPro" id="IPR051965">
    <property type="entry name" value="ChromReg_NeuronalGeneExpr"/>
</dbReference>
<dbReference type="SUPFAM" id="SSF47095">
    <property type="entry name" value="HMG-box"/>
    <property type="match status" value="1"/>
</dbReference>
<feature type="region of interest" description="Disordered" evidence="5">
    <location>
        <begin position="1"/>
        <end position="108"/>
    </location>
</feature>
<dbReference type="InterPro" id="IPR036910">
    <property type="entry name" value="HMG_box_dom_sf"/>
</dbReference>
<dbReference type="PANTHER" id="PTHR46040:SF3">
    <property type="entry name" value="HIGH MOBILITY GROUP PROTEIN 2"/>
    <property type="match status" value="1"/>
</dbReference>
<dbReference type="GO" id="GO:0003677">
    <property type="term" value="F:DNA binding"/>
    <property type="evidence" value="ECO:0007669"/>
    <property type="project" value="UniProtKB-UniRule"/>
</dbReference>
<dbReference type="KEGG" id="goe:100906238"/>
<evidence type="ECO:0000313" key="7">
    <source>
        <dbReference type="Proteomes" id="UP000694867"/>
    </source>
</evidence>
<keyword evidence="7" id="KW-1185">Reference proteome</keyword>
<feature type="region of interest" description="Disordered" evidence="5">
    <location>
        <begin position="196"/>
        <end position="252"/>
    </location>
</feature>
<proteinExistence type="predicted"/>
<gene>
    <name evidence="8" type="primary">LOC100906238</name>
</gene>
<sequence>MCDENKPDSTSCEEDSKPEKMEVDETADSIEQSNSSKSESKGSPSVKDEMDVKSPSSPELKAEPEDEAEEPDGNTENTTPGQKRRGRPPKPGNERKRRPRAKDVNAPKAPINGYVRFLNENRERCRKVNPEVAFANITKLLAQEWSQLKQEDKQKYLDAAEKDRERYMKEVEEYQQTDCYKQFRKHIEEEEAAKQKAIQEAKESEKKKSKASEKQLKMSANNTLRTTNNKMDEVPPSVTPPQVVHQSNIRHNPDDTFDIPIFTEEFLDHNKTREAEMRHLRKHNTDLEEHNSVLVKHIDSFKDAIGKLESEAEQHRNSNKQLEMYLAKLRTRLVDTFQEISIPGWQMKLSVENVDHFMEHIFQFVQSCPKDNDKTVQTIRNVVNRLDCTDL</sequence>
<feature type="coiled-coil region" evidence="4">
    <location>
        <begin position="298"/>
        <end position="332"/>
    </location>
</feature>
<evidence type="ECO:0000256" key="4">
    <source>
        <dbReference type="SAM" id="Coils"/>
    </source>
</evidence>
<dbReference type="RefSeq" id="XP_018497148.2">
    <property type="nucleotide sequence ID" value="XM_018641632.2"/>
</dbReference>
<dbReference type="Gene3D" id="1.10.30.10">
    <property type="entry name" value="High mobility group box domain"/>
    <property type="match status" value="1"/>
</dbReference>
<organism evidence="7 8">
    <name type="scientific">Galendromus occidentalis</name>
    <name type="common">western predatory mite</name>
    <dbReference type="NCBI Taxonomy" id="34638"/>
    <lineage>
        <taxon>Eukaryota</taxon>
        <taxon>Metazoa</taxon>
        <taxon>Ecdysozoa</taxon>
        <taxon>Arthropoda</taxon>
        <taxon>Chelicerata</taxon>
        <taxon>Arachnida</taxon>
        <taxon>Acari</taxon>
        <taxon>Parasitiformes</taxon>
        <taxon>Mesostigmata</taxon>
        <taxon>Gamasina</taxon>
        <taxon>Phytoseioidea</taxon>
        <taxon>Phytoseiidae</taxon>
        <taxon>Typhlodrominae</taxon>
        <taxon>Galendromus</taxon>
    </lineage>
</organism>
<evidence type="ECO:0000256" key="3">
    <source>
        <dbReference type="PROSITE-ProRule" id="PRU00267"/>
    </source>
</evidence>
<dbReference type="GO" id="GO:0010468">
    <property type="term" value="P:regulation of gene expression"/>
    <property type="evidence" value="ECO:0007669"/>
    <property type="project" value="TreeGrafter"/>
</dbReference>
<feature type="compositionally biased region" description="Basic and acidic residues" evidence="5">
    <location>
        <begin position="14"/>
        <end position="23"/>
    </location>
</feature>
<feature type="compositionally biased region" description="Low complexity" evidence="5">
    <location>
        <begin position="29"/>
        <end position="45"/>
    </location>
</feature>
<evidence type="ECO:0000256" key="1">
    <source>
        <dbReference type="ARBA" id="ARBA00023125"/>
    </source>
</evidence>
<dbReference type="AlphaFoldDB" id="A0AAJ7PAV8"/>
<dbReference type="Proteomes" id="UP000694867">
    <property type="component" value="Unplaced"/>
</dbReference>
<feature type="DNA-binding region" description="HMG box" evidence="3">
    <location>
        <begin position="107"/>
        <end position="175"/>
    </location>
</feature>
<dbReference type="PANTHER" id="PTHR46040">
    <property type="entry name" value="HIGH MOBILITY GROUP PROTEIN 2"/>
    <property type="match status" value="1"/>
</dbReference>
<dbReference type="CDD" id="cd21980">
    <property type="entry name" value="HMG-box_HMG20"/>
    <property type="match status" value="1"/>
</dbReference>
<dbReference type="PROSITE" id="PS50118">
    <property type="entry name" value="HMG_BOX_2"/>
    <property type="match status" value="1"/>
</dbReference>
<accession>A0AAJ7PAV8</accession>
<dbReference type="SMART" id="SM00398">
    <property type="entry name" value="HMG"/>
    <property type="match status" value="1"/>
</dbReference>
<keyword evidence="1 3" id="KW-0238">DNA-binding</keyword>
<name>A0AAJ7PAV8_9ACAR</name>
<feature type="compositionally biased region" description="Acidic residues" evidence="5">
    <location>
        <begin position="64"/>
        <end position="73"/>
    </location>
</feature>
<feature type="domain" description="HMG box" evidence="6">
    <location>
        <begin position="107"/>
        <end position="175"/>
    </location>
</feature>
<keyword evidence="4" id="KW-0175">Coiled coil</keyword>
<dbReference type="InterPro" id="IPR009071">
    <property type="entry name" value="HMG_box_dom"/>
</dbReference>
<protein>
    <submittedName>
        <fullName evidence="8">High mobility group protein 20A</fullName>
    </submittedName>
</protein>
<evidence type="ECO:0000256" key="2">
    <source>
        <dbReference type="ARBA" id="ARBA00023242"/>
    </source>
</evidence>
<evidence type="ECO:0000256" key="5">
    <source>
        <dbReference type="SAM" id="MobiDB-lite"/>
    </source>
</evidence>